<dbReference type="STRING" id="128403.WA1_46060"/>
<proteinExistence type="predicted"/>
<reference evidence="1 2" key="1">
    <citation type="journal article" date="2013" name="Genome Biol. Evol.">
        <title>Genomes of Stigonematalean cyanobacteria (subsection V) and the evolution of oxygenic photosynthesis from prokaryotes to plastids.</title>
        <authorList>
            <person name="Dagan T."/>
            <person name="Roettger M."/>
            <person name="Stucken K."/>
            <person name="Landan G."/>
            <person name="Koch R."/>
            <person name="Major P."/>
            <person name="Gould S.B."/>
            <person name="Goremykin V.V."/>
            <person name="Rippka R."/>
            <person name="Tandeau de Marsac N."/>
            <person name="Gugger M."/>
            <person name="Lockhart P.J."/>
            <person name="Allen J.F."/>
            <person name="Brune I."/>
            <person name="Maus I."/>
            <person name="Puhler A."/>
            <person name="Martin W.F."/>
        </authorList>
    </citation>
    <scope>NUCLEOTIDE SEQUENCE [LARGE SCALE GENOMIC DNA]</scope>
    <source>
        <strain evidence="1 2">PCC 7110</strain>
    </source>
</reference>
<dbReference type="SUPFAM" id="SSF52540">
    <property type="entry name" value="P-loop containing nucleoside triphosphate hydrolases"/>
    <property type="match status" value="1"/>
</dbReference>
<dbReference type="RefSeq" id="WP_017744283.1">
    <property type="nucleotide sequence ID" value="NZ_KQ976354.1"/>
</dbReference>
<organism evidence="1 2">
    <name type="scientific">Scytonema hofmannii PCC 7110</name>
    <dbReference type="NCBI Taxonomy" id="128403"/>
    <lineage>
        <taxon>Bacteria</taxon>
        <taxon>Bacillati</taxon>
        <taxon>Cyanobacteriota</taxon>
        <taxon>Cyanophyceae</taxon>
        <taxon>Nostocales</taxon>
        <taxon>Scytonemataceae</taxon>
        <taxon>Scytonema</taxon>
    </lineage>
</organism>
<dbReference type="AlphaFoldDB" id="A0A139WX41"/>
<dbReference type="Gene3D" id="3.40.50.300">
    <property type="entry name" value="P-loop containing nucleotide triphosphate hydrolases"/>
    <property type="match status" value="1"/>
</dbReference>
<dbReference type="Proteomes" id="UP000076925">
    <property type="component" value="Unassembled WGS sequence"/>
</dbReference>
<accession>A0A139WX41</accession>
<comment type="caution">
    <text evidence="1">The sequence shown here is derived from an EMBL/GenBank/DDBJ whole genome shotgun (WGS) entry which is preliminary data.</text>
</comment>
<evidence type="ECO:0000313" key="2">
    <source>
        <dbReference type="Proteomes" id="UP000076925"/>
    </source>
</evidence>
<dbReference type="InterPro" id="IPR027417">
    <property type="entry name" value="P-loop_NTPase"/>
</dbReference>
<gene>
    <name evidence="1" type="ORF">WA1_46060</name>
</gene>
<evidence type="ECO:0008006" key="3">
    <source>
        <dbReference type="Google" id="ProtNLM"/>
    </source>
</evidence>
<dbReference type="EMBL" id="ANNX02000047">
    <property type="protein sequence ID" value="KYC37014.1"/>
    <property type="molecule type" value="Genomic_DNA"/>
</dbReference>
<name>A0A139WX41_9CYAN</name>
<protein>
    <recommendedName>
        <fullName evidence="3">Rad50/SbcC-type AAA domain-containing protein</fullName>
    </recommendedName>
</protein>
<keyword evidence="2" id="KW-1185">Reference proteome</keyword>
<evidence type="ECO:0000313" key="1">
    <source>
        <dbReference type="EMBL" id="KYC37014.1"/>
    </source>
</evidence>
<sequence length="128" mass="14732">MHLLQVQVPNFRVLKNVDITFEKEFIPRIFPLGSQNGGGKSTLLQLIFLLLHCSVDSERKSYLRNMLQGFRISQNSDSRVLANIDILHDDKNVSLNFFSYKDSYIQDLLKFKIDGSNNNFTFSTATKL</sequence>
<dbReference type="OrthoDB" id="495836at2"/>